<keyword evidence="3" id="KW-1185">Reference proteome</keyword>
<evidence type="ECO:0000313" key="2">
    <source>
        <dbReference type="EMBL" id="TQV74107.1"/>
    </source>
</evidence>
<evidence type="ECO:0000313" key="3">
    <source>
        <dbReference type="Proteomes" id="UP000317839"/>
    </source>
</evidence>
<dbReference type="Proteomes" id="UP000317839">
    <property type="component" value="Unassembled WGS sequence"/>
</dbReference>
<evidence type="ECO:0000256" key="1">
    <source>
        <dbReference type="SAM" id="Phobius"/>
    </source>
</evidence>
<protein>
    <submittedName>
        <fullName evidence="2">Uncharacterized protein</fullName>
    </submittedName>
</protein>
<dbReference type="RefSeq" id="WP_142942815.1">
    <property type="nucleotide sequence ID" value="NZ_VIKR01000003.1"/>
</dbReference>
<sequence>MIKLKDAYLALILSFALAYMIEFVLGYTNAWTVPKSIYEFLGMHFGHFIVGLLTITLPYFLVALIVMPALVVVCGKNAPKYSVITLFGVLVVFGLSSSSFVFTASNFVLVLPVIMGLLSIVLATYIVTNKLRLS</sequence>
<dbReference type="AlphaFoldDB" id="A0A545TA82"/>
<organism evidence="2 3">
    <name type="scientific">Aliikangiella marina</name>
    <dbReference type="NCBI Taxonomy" id="1712262"/>
    <lineage>
        <taxon>Bacteria</taxon>
        <taxon>Pseudomonadati</taxon>
        <taxon>Pseudomonadota</taxon>
        <taxon>Gammaproteobacteria</taxon>
        <taxon>Oceanospirillales</taxon>
        <taxon>Pleioneaceae</taxon>
        <taxon>Aliikangiella</taxon>
    </lineage>
</organism>
<keyword evidence="1" id="KW-0812">Transmembrane</keyword>
<dbReference type="EMBL" id="VIKR01000003">
    <property type="protein sequence ID" value="TQV74107.1"/>
    <property type="molecule type" value="Genomic_DNA"/>
</dbReference>
<feature type="transmembrane region" description="Helical" evidence="1">
    <location>
        <begin position="48"/>
        <end position="74"/>
    </location>
</feature>
<keyword evidence="1" id="KW-1133">Transmembrane helix</keyword>
<feature type="transmembrane region" description="Helical" evidence="1">
    <location>
        <begin position="81"/>
        <end position="101"/>
    </location>
</feature>
<keyword evidence="1" id="KW-0472">Membrane</keyword>
<feature type="transmembrane region" description="Helical" evidence="1">
    <location>
        <begin position="7"/>
        <end position="28"/>
    </location>
</feature>
<proteinExistence type="predicted"/>
<reference evidence="2 3" key="1">
    <citation type="submission" date="2019-06" db="EMBL/GenBank/DDBJ databases">
        <title>Draft genome of Aliikangiella marina GYP-15.</title>
        <authorList>
            <person name="Wang G."/>
        </authorList>
    </citation>
    <scope>NUCLEOTIDE SEQUENCE [LARGE SCALE GENOMIC DNA]</scope>
    <source>
        <strain evidence="2 3">GYP-15</strain>
    </source>
</reference>
<accession>A0A545TA82</accession>
<name>A0A545TA82_9GAMM</name>
<gene>
    <name evidence="2" type="ORF">FLL45_14720</name>
</gene>
<feature type="transmembrane region" description="Helical" evidence="1">
    <location>
        <begin position="107"/>
        <end position="128"/>
    </location>
</feature>
<comment type="caution">
    <text evidence="2">The sequence shown here is derived from an EMBL/GenBank/DDBJ whole genome shotgun (WGS) entry which is preliminary data.</text>
</comment>